<dbReference type="Gene3D" id="1.10.630.10">
    <property type="entry name" value="Cytochrome P450"/>
    <property type="match status" value="1"/>
</dbReference>
<comment type="catalytic activity">
    <reaction evidence="21">
        <text>N-[(5Z,8Z,11Z,14Z)-eicosatetraenoyl]-serotonin + reduced [NADPH--hemoprotein reductase] + O2 = 2-oxo-N-[(5Z,8Z,11Z,14Z)-eicosatetraenoyl]-serotonin + oxidized [NADPH--hemoprotein reductase] + H2O + H(+)</text>
        <dbReference type="Rhea" id="RHEA:50296"/>
        <dbReference type="Rhea" id="RHEA-COMP:11964"/>
        <dbReference type="Rhea" id="RHEA-COMP:11965"/>
        <dbReference type="ChEBI" id="CHEBI:15377"/>
        <dbReference type="ChEBI" id="CHEBI:15378"/>
        <dbReference type="ChEBI" id="CHEBI:15379"/>
        <dbReference type="ChEBI" id="CHEBI:57618"/>
        <dbReference type="ChEBI" id="CHEBI:58210"/>
        <dbReference type="ChEBI" id="CHEBI:132255"/>
        <dbReference type="ChEBI" id="CHEBI:132256"/>
    </reaction>
    <physiologicalReaction direction="left-to-right" evidence="21">
        <dbReference type="Rhea" id="RHEA:50297"/>
    </physiologicalReaction>
</comment>
<dbReference type="FunFam" id="1.10.630.10:FF:000017">
    <property type="entry name" value="cytochrome P450 2U1 isoform X1"/>
    <property type="match status" value="1"/>
</dbReference>
<reference evidence="30 31" key="1">
    <citation type="journal article" date="2021" name="Cell">
        <title>Tracing the genetic footprints of vertebrate landing in non-teleost ray-finned fishes.</title>
        <authorList>
            <person name="Bi X."/>
            <person name="Wang K."/>
            <person name="Yang L."/>
            <person name="Pan H."/>
            <person name="Jiang H."/>
            <person name="Wei Q."/>
            <person name="Fang M."/>
            <person name="Yu H."/>
            <person name="Zhu C."/>
            <person name="Cai Y."/>
            <person name="He Y."/>
            <person name="Gan X."/>
            <person name="Zeng H."/>
            <person name="Yu D."/>
            <person name="Zhu Y."/>
            <person name="Jiang H."/>
            <person name="Qiu Q."/>
            <person name="Yang H."/>
            <person name="Zhang Y.E."/>
            <person name="Wang W."/>
            <person name="Zhu M."/>
            <person name="He S."/>
            <person name="Zhang G."/>
        </authorList>
    </citation>
    <scope>NUCLEOTIDE SEQUENCE [LARGE SCALE GENOMIC DNA]</scope>
    <source>
        <strain evidence="30">Bchr_013</strain>
    </source>
</reference>
<evidence type="ECO:0000256" key="22">
    <source>
        <dbReference type="ARBA" id="ARBA00052378"/>
    </source>
</evidence>
<evidence type="ECO:0000313" key="31">
    <source>
        <dbReference type="Proteomes" id="UP000886611"/>
    </source>
</evidence>
<comment type="catalytic activity">
    <reaction evidence="22">
        <text>an omega-methyl-long-chain fatty acid + reduced [NADPH--hemoprotein reductase] + O2 = an omega-hydroxy-long-chain fatty acid + oxidized [NADPH--hemoprotein reductase] + H2O + H(+)</text>
        <dbReference type="Rhea" id="RHEA:56748"/>
        <dbReference type="Rhea" id="RHEA-COMP:11964"/>
        <dbReference type="Rhea" id="RHEA-COMP:11965"/>
        <dbReference type="ChEBI" id="CHEBI:15377"/>
        <dbReference type="ChEBI" id="CHEBI:15378"/>
        <dbReference type="ChEBI" id="CHEBI:15379"/>
        <dbReference type="ChEBI" id="CHEBI:57618"/>
        <dbReference type="ChEBI" id="CHEBI:58210"/>
        <dbReference type="ChEBI" id="CHEBI:140991"/>
        <dbReference type="ChEBI" id="CHEBI:140992"/>
        <dbReference type="EC" id="1.14.14.80"/>
    </reaction>
    <physiologicalReaction direction="left-to-right" evidence="22">
        <dbReference type="Rhea" id="RHEA:56749"/>
    </physiologicalReaction>
</comment>
<dbReference type="Proteomes" id="UP000886611">
    <property type="component" value="Unassembled WGS sequence"/>
</dbReference>
<comment type="similarity">
    <text evidence="5 28">Belongs to the cytochrome P450 family.</text>
</comment>
<evidence type="ECO:0000256" key="28">
    <source>
        <dbReference type="RuleBase" id="RU000461"/>
    </source>
</evidence>
<keyword evidence="7 29" id="KW-0812">Transmembrane</keyword>
<evidence type="ECO:0000256" key="24">
    <source>
        <dbReference type="ARBA" id="ARBA00066560"/>
    </source>
</evidence>
<comment type="catalytic activity">
    <reaction evidence="19">
        <text>(5Z,8Z,11Z,14Z)-eicosatetraenoate + reduced [NADPH--hemoprotein reductase] + O2 = 19-hydroxy-(5Z,8Z,11Z,14Z)-eicosatetraenoate + oxidized [NADPH--hemoprotein reductase] + H2O + H(+)</text>
        <dbReference type="Rhea" id="RHEA:39759"/>
        <dbReference type="Rhea" id="RHEA-COMP:11964"/>
        <dbReference type="Rhea" id="RHEA-COMP:11965"/>
        <dbReference type="ChEBI" id="CHEBI:15377"/>
        <dbReference type="ChEBI" id="CHEBI:15378"/>
        <dbReference type="ChEBI" id="CHEBI:15379"/>
        <dbReference type="ChEBI" id="CHEBI:32395"/>
        <dbReference type="ChEBI" id="CHEBI:57618"/>
        <dbReference type="ChEBI" id="CHEBI:58210"/>
        <dbReference type="ChEBI" id="CHEBI:76627"/>
    </reaction>
    <physiologicalReaction direction="left-to-right" evidence="19">
        <dbReference type="Rhea" id="RHEA:39760"/>
    </physiologicalReaction>
</comment>
<dbReference type="PRINTS" id="PR00385">
    <property type="entry name" value="P450"/>
</dbReference>
<comment type="subcellular location">
    <subcellularLocation>
        <location evidence="4">Endoplasmic reticulum membrane</location>
        <topology evidence="4">Multi-pass membrane protein</topology>
    </subcellularLocation>
    <subcellularLocation>
        <location evidence="2">Microsome membrane</location>
        <topology evidence="2">Multi-pass membrane protein</topology>
    </subcellularLocation>
    <subcellularLocation>
        <location evidence="3">Mitochondrion inner membrane</location>
        <topology evidence="3">Multi-pass membrane protein</topology>
    </subcellularLocation>
</comment>
<accession>A0A8X7XEY4</accession>
<evidence type="ECO:0000256" key="27">
    <source>
        <dbReference type="PIRSR" id="PIRSR602401-1"/>
    </source>
</evidence>
<evidence type="ECO:0000256" key="3">
    <source>
        <dbReference type="ARBA" id="ARBA00004448"/>
    </source>
</evidence>
<evidence type="ECO:0000256" key="25">
    <source>
        <dbReference type="ARBA" id="ARBA00067282"/>
    </source>
</evidence>
<name>A0A8X7XEY4_POLSE</name>
<keyword evidence="9" id="KW-0999">Mitochondrion inner membrane</keyword>
<dbReference type="GO" id="GO:0005506">
    <property type="term" value="F:iron ion binding"/>
    <property type="evidence" value="ECO:0007669"/>
    <property type="project" value="InterPro"/>
</dbReference>
<dbReference type="GO" id="GO:0102033">
    <property type="term" value="F:long-chain fatty acid omega-hydroxylase activity"/>
    <property type="evidence" value="ECO:0007669"/>
    <property type="project" value="UniProtKB-EC"/>
</dbReference>
<comment type="caution">
    <text evidence="30">The sequence shown here is derived from an EMBL/GenBank/DDBJ whole genome shotgun (WGS) entry which is preliminary data.</text>
</comment>
<dbReference type="EC" id="1.14.14.80" evidence="24"/>
<dbReference type="EMBL" id="JAATIS010001241">
    <property type="protein sequence ID" value="KAG2466384.1"/>
    <property type="molecule type" value="Genomic_DNA"/>
</dbReference>
<keyword evidence="8 27" id="KW-0479">Metal-binding</keyword>
<dbReference type="AlphaFoldDB" id="A0A8X7XEY4"/>
<evidence type="ECO:0000256" key="20">
    <source>
        <dbReference type="ARBA" id="ARBA00051320"/>
    </source>
</evidence>
<evidence type="ECO:0000313" key="30">
    <source>
        <dbReference type="EMBL" id="KAG2466384.1"/>
    </source>
</evidence>
<evidence type="ECO:0000256" key="14">
    <source>
        <dbReference type="ARBA" id="ARBA00023004"/>
    </source>
</evidence>
<evidence type="ECO:0000256" key="19">
    <source>
        <dbReference type="ARBA" id="ARBA00049206"/>
    </source>
</evidence>
<evidence type="ECO:0000256" key="6">
    <source>
        <dbReference type="ARBA" id="ARBA00022617"/>
    </source>
</evidence>
<evidence type="ECO:0000256" key="18">
    <source>
        <dbReference type="ARBA" id="ARBA00023136"/>
    </source>
</evidence>
<keyword evidence="18 29" id="KW-0472">Membrane</keyword>
<dbReference type="InterPro" id="IPR002401">
    <property type="entry name" value="Cyt_P450_E_grp-I"/>
</dbReference>
<comment type="function">
    <text evidence="23">A cytochrome P450 monooxygenase involved in the metabolism of arachidonic acid and its conjugates. Mechanistically, uses molecular oxygen inserting one oxygen atom into a substrate, and reducing the second into a water molecule, with two electrons provided by NADPH via cytochrome P450 reductase (CPR; NADPH-ferrihemoprotein reductase). Acts as an omega and omega-1 hydroxylase for arachidonic acid and possibly for other long chain fatty acids. May modulate the arachidonic acid signaling pathway and play a role in other fatty acid signaling processes. May down-regulate the biological activities of N-arachidonoyl-serotonin, an endocannabinoid that has anti-nociceptive effects through inhibition of fatty acid amide hydrolase FAAH, TRPV1 receptor and T-type calcium channels. Catalyzes C-2 oxidation of the indole ring of N-arachidonoyl-serotonin forming a less active product 2-oxo-N-arachidonoyl-serotonin.</text>
</comment>
<dbReference type="GO" id="GO:0006629">
    <property type="term" value="P:lipid metabolic process"/>
    <property type="evidence" value="ECO:0007669"/>
    <property type="project" value="UniProtKB-KW"/>
</dbReference>
<keyword evidence="12 29" id="KW-1133">Transmembrane helix</keyword>
<feature type="non-terminal residue" evidence="30">
    <location>
        <position position="1"/>
    </location>
</feature>
<evidence type="ECO:0000256" key="16">
    <source>
        <dbReference type="ARBA" id="ARBA00023098"/>
    </source>
</evidence>
<protein>
    <recommendedName>
        <fullName evidence="25">Cytochrome P450 2U1</fullName>
        <ecNumber evidence="24">1.14.14.80</ecNumber>
    </recommendedName>
    <alternativeName>
        <fullName evidence="26">Long-chain fatty acid omega-monooxygenase</fullName>
    </alternativeName>
</protein>
<evidence type="ECO:0000256" key="1">
    <source>
        <dbReference type="ARBA" id="ARBA00001971"/>
    </source>
</evidence>
<dbReference type="GO" id="GO:0008395">
    <property type="term" value="F:steroid hydroxylase activity"/>
    <property type="evidence" value="ECO:0007669"/>
    <property type="project" value="TreeGrafter"/>
</dbReference>
<evidence type="ECO:0000256" key="29">
    <source>
        <dbReference type="SAM" id="Phobius"/>
    </source>
</evidence>
<evidence type="ECO:0000256" key="13">
    <source>
        <dbReference type="ARBA" id="ARBA00023002"/>
    </source>
</evidence>
<dbReference type="InterPro" id="IPR001128">
    <property type="entry name" value="Cyt_P450"/>
</dbReference>
<comment type="catalytic activity">
    <reaction evidence="20">
        <text>(5Z,8Z,11Z,14Z)-eicosatetraenoate + reduced [NADPH--hemoprotein reductase] + O2 = 20-hydroxy-(5Z,8Z,11Z,14Z)-eicosatetraenoate + oxidized [NADPH--hemoprotein reductase] + H2O + H(+)</text>
        <dbReference type="Rhea" id="RHEA:39755"/>
        <dbReference type="Rhea" id="RHEA-COMP:11964"/>
        <dbReference type="Rhea" id="RHEA-COMP:11965"/>
        <dbReference type="ChEBI" id="CHEBI:15377"/>
        <dbReference type="ChEBI" id="CHEBI:15378"/>
        <dbReference type="ChEBI" id="CHEBI:15379"/>
        <dbReference type="ChEBI" id="CHEBI:32395"/>
        <dbReference type="ChEBI" id="CHEBI:57618"/>
        <dbReference type="ChEBI" id="CHEBI:58210"/>
        <dbReference type="ChEBI" id="CHEBI:76624"/>
    </reaction>
    <physiologicalReaction direction="left-to-right" evidence="20">
        <dbReference type="Rhea" id="RHEA:39756"/>
    </physiologicalReaction>
</comment>
<keyword evidence="16" id="KW-0443">Lipid metabolism</keyword>
<dbReference type="GO" id="GO:0005789">
    <property type="term" value="C:endoplasmic reticulum membrane"/>
    <property type="evidence" value="ECO:0007669"/>
    <property type="project" value="UniProtKB-SubCell"/>
</dbReference>
<comment type="cofactor">
    <cofactor evidence="1 27">
        <name>heme</name>
        <dbReference type="ChEBI" id="CHEBI:30413"/>
    </cofactor>
</comment>
<feature type="non-terminal residue" evidence="30">
    <location>
        <position position="524"/>
    </location>
</feature>
<dbReference type="InterPro" id="IPR017972">
    <property type="entry name" value="Cyt_P450_CS"/>
</dbReference>
<dbReference type="InterPro" id="IPR036396">
    <property type="entry name" value="Cyt_P450_sf"/>
</dbReference>
<dbReference type="Pfam" id="PF00067">
    <property type="entry name" value="p450"/>
    <property type="match status" value="1"/>
</dbReference>
<proteinExistence type="inferred from homology"/>
<feature type="binding site" description="axial binding residue" evidence="27">
    <location>
        <position position="470"/>
    </location>
    <ligand>
        <name>heme</name>
        <dbReference type="ChEBI" id="CHEBI:30413"/>
    </ligand>
    <ligandPart>
        <name>Fe</name>
        <dbReference type="ChEBI" id="CHEBI:18248"/>
    </ligandPart>
</feature>
<dbReference type="OrthoDB" id="1844152at2759"/>
<evidence type="ECO:0000256" key="4">
    <source>
        <dbReference type="ARBA" id="ARBA00004477"/>
    </source>
</evidence>
<evidence type="ECO:0000256" key="10">
    <source>
        <dbReference type="ARBA" id="ARBA00022824"/>
    </source>
</evidence>
<dbReference type="GO" id="GO:0006805">
    <property type="term" value="P:xenobiotic metabolic process"/>
    <property type="evidence" value="ECO:0007669"/>
    <property type="project" value="TreeGrafter"/>
</dbReference>
<dbReference type="PANTHER" id="PTHR24300">
    <property type="entry name" value="CYTOCHROME P450 508A4-RELATED"/>
    <property type="match status" value="1"/>
</dbReference>
<evidence type="ECO:0000256" key="8">
    <source>
        <dbReference type="ARBA" id="ARBA00022723"/>
    </source>
</evidence>
<sequence length="524" mass="59870">MPTRWLHDWLGADCTSLLVGAAVFFVVYVTLRACRSRGAIGPLPPGPRPWPLVGNFGVYLLPAWLLRRRHGRGSLSPHLLLTRLADQYGDVYSIYIGSQLIVVLNGCNVVREALLNFAEVFSDRPDVPSVTLITKRKGIVFAPYGQVWKQQRKFSHATLRFFGLGKLSLEPCILEELTLIKREIAEFSRYEETFNPAPLINNAVSNIICSMSFGRRFDYKDEEFKMLLNRMSRSLEISVNSQAILINICPWLYYLPFGPFWELRKAELDITAFLKRIIAQHRESLDPSNPRDFIDMYLLEISQQQQQTQKENEDSTFTEDYLFYIIGDLFVAGTDTTTNTILWCLLYMSLYPDVQDKVHAEIEAVVGKDRAPSLMDKPHMPFTEATIMEVQRMAVVVPLAIPHMASVNTSFRGFGIPQGTVILANLWSVHRDPRVWDKPDEFNPSRFLDEHGQILKKDCFFPFGLGRRTCMGKQLAKMEVFLMFSNLMQAFRFHLPEGIRAPPLSGRFGLTLAPHSYNLCAVSR</sequence>
<dbReference type="GO" id="GO:0020037">
    <property type="term" value="F:heme binding"/>
    <property type="evidence" value="ECO:0007669"/>
    <property type="project" value="InterPro"/>
</dbReference>
<evidence type="ECO:0000256" key="9">
    <source>
        <dbReference type="ARBA" id="ARBA00022792"/>
    </source>
</evidence>
<evidence type="ECO:0000256" key="2">
    <source>
        <dbReference type="ARBA" id="ARBA00004154"/>
    </source>
</evidence>
<keyword evidence="17" id="KW-0496">Mitochondrion</keyword>
<dbReference type="InterPro" id="IPR050182">
    <property type="entry name" value="Cytochrome_P450_fam2"/>
</dbReference>
<dbReference type="PRINTS" id="PR00463">
    <property type="entry name" value="EP450I"/>
</dbReference>
<keyword evidence="14 27" id="KW-0408">Iron</keyword>
<evidence type="ECO:0000256" key="23">
    <source>
        <dbReference type="ARBA" id="ARBA00058812"/>
    </source>
</evidence>
<evidence type="ECO:0000256" key="21">
    <source>
        <dbReference type="ARBA" id="ARBA00052159"/>
    </source>
</evidence>
<dbReference type="PROSITE" id="PS00086">
    <property type="entry name" value="CYTOCHROME_P450"/>
    <property type="match status" value="1"/>
</dbReference>
<evidence type="ECO:0000256" key="11">
    <source>
        <dbReference type="ARBA" id="ARBA00022848"/>
    </source>
</evidence>
<evidence type="ECO:0000256" key="12">
    <source>
        <dbReference type="ARBA" id="ARBA00022989"/>
    </source>
</evidence>
<keyword evidence="13 28" id="KW-0560">Oxidoreductase</keyword>
<evidence type="ECO:0000256" key="7">
    <source>
        <dbReference type="ARBA" id="ARBA00022692"/>
    </source>
</evidence>
<keyword evidence="11" id="KW-0492">Microsome</keyword>
<dbReference type="SUPFAM" id="SSF48264">
    <property type="entry name" value="Cytochrome P450"/>
    <property type="match status" value="1"/>
</dbReference>
<organism evidence="30 31">
    <name type="scientific">Polypterus senegalus</name>
    <name type="common">Senegal bichir</name>
    <dbReference type="NCBI Taxonomy" id="55291"/>
    <lineage>
        <taxon>Eukaryota</taxon>
        <taxon>Metazoa</taxon>
        <taxon>Chordata</taxon>
        <taxon>Craniata</taxon>
        <taxon>Vertebrata</taxon>
        <taxon>Euteleostomi</taxon>
        <taxon>Actinopterygii</taxon>
        <taxon>Polypteriformes</taxon>
        <taxon>Polypteridae</taxon>
        <taxon>Polypterus</taxon>
    </lineage>
</organism>
<evidence type="ECO:0000256" key="17">
    <source>
        <dbReference type="ARBA" id="ARBA00023128"/>
    </source>
</evidence>
<keyword evidence="10" id="KW-0256">Endoplasmic reticulum</keyword>
<keyword evidence="6 27" id="KW-0349">Heme</keyword>
<evidence type="ECO:0000256" key="5">
    <source>
        <dbReference type="ARBA" id="ARBA00010617"/>
    </source>
</evidence>
<dbReference type="PANTHER" id="PTHR24300:SF397">
    <property type="entry name" value="CYTOCHROME P450 2U1"/>
    <property type="match status" value="1"/>
</dbReference>
<dbReference type="GO" id="GO:0005743">
    <property type="term" value="C:mitochondrial inner membrane"/>
    <property type="evidence" value="ECO:0007669"/>
    <property type="project" value="UniProtKB-SubCell"/>
</dbReference>
<keyword evidence="31" id="KW-1185">Reference proteome</keyword>
<gene>
    <name evidence="30" type="primary">Cyp2u1</name>
    <name evidence="30" type="ORF">GTO96_0020198</name>
</gene>
<feature type="transmembrane region" description="Helical" evidence="29">
    <location>
        <begin position="9"/>
        <end position="29"/>
    </location>
</feature>
<dbReference type="CDD" id="cd20666">
    <property type="entry name" value="CYP2U1"/>
    <property type="match status" value="1"/>
</dbReference>
<keyword evidence="15 28" id="KW-0503">Monooxygenase</keyword>
<dbReference type="GO" id="GO:0006082">
    <property type="term" value="P:organic acid metabolic process"/>
    <property type="evidence" value="ECO:0007669"/>
    <property type="project" value="TreeGrafter"/>
</dbReference>
<evidence type="ECO:0000256" key="26">
    <source>
        <dbReference type="ARBA" id="ARBA00079181"/>
    </source>
</evidence>
<evidence type="ECO:0000256" key="15">
    <source>
        <dbReference type="ARBA" id="ARBA00023033"/>
    </source>
</evidence>